<sequence>MDPTQPYYRLGNTGSSSAPVRYLGEFQKTQWEEPSFEYGEEESSQTISMENDGANIRPDNPFAPSFGAGPPSPLPATPGYNQYPPSQQYNAYPLSQGYYAPAQSYTQSSPGPSYPWAAGLSNPYMTSYAATYSAQRELTCLNCENPPEYNSVRCQYCTSFNQAGPPWYPELPRRCMKCRVLIEAPNIFCHAHLGRSNLPEAEINHLNQRGVCRDCSSREVQPKVGWRTAACRECKSRATERKQNLDQERLRTGYCKQCGRNRLDNPSELCNECREKKQFTLPTAGCIRPLDFFSKHNLHTYNFHLLQATQLNPTKTLSTCHFTNTINMHFSTLFTTVLAAGMVSAAAPGEVNGYNAVALSKGNKEINNKALQATNGRFALKVKNQHAACDKGLTENEVTFNINKFGELNLYTWGKTAQKAYLDRSGMGQGILGYATYADKGWNLPKNAETKGWKIAKNGDLTFDGKGFVACPNSKKAGGSYTLWADVGIKNPGGNKNCAPITVRTTKDKNPVACVYSA</sequence>
<protein>
    <submittedName>
        <fullName evidence="2">Uncharacterized protein</fullName>
    </submittedName>
</protein>
<comment type="caution">
    <text evidence="2">The sequence shown here is derived from an EMBL/GenBank/DDBJ whole genome shotgun (WGS) entry which is preliminary data.</text>
</comment>
<dbReference type="EMBL" id="CAJSTJ010000126">
    <property type="protein sequence ID" value="CAG7558833.1"/>
    <property type="molecule type" value="Genomic_DNA"/>
</dbReference>
<feature type="compositionally biased region" description="Acidic residues" evidence="1">
    <location>
        <begin position="34"/>
        <end position="43"/>
    </location>
</feature>
<gene>
    <name evidence="2" type="ORF">FEQUK3_LOCUS4505</name>
</gene>
<evidence type="ECO:0000313" key="2">
    <source>
        <dbReference type="EMBL" id="CAG7558833.1"/>
    </source>
</evidence>
<reference evidence="2" key="1">
    <citation type="submission" date="2021-05" db="EMBL/GenBank/DDBJ databases">
        <authorList>
            <person name="Khan N."/>
        </authorList>
    </citation>
    <scope>NUCLEOTIDE SEQUENCE</scope>
</reference>
<organism evidence="2 3">
    <name type="scientific">Fusarium equiseti</name>
    <name type="common">Fusarium scirpi</name>
    <dbReference type="NCBI Taxonomy" id="61235"/>
    <lineage>
        <taxon>Eukaryota</taxon>
        <taxon>Fungi</taxon>
        <taxon>Dikarya</taxon>
        <taxon>Ascomycota</taxon>
        <taxon>Pezizomycotina</taxon>
        <taxon>Sordariomycetes</taxon>
        <taxon>Hypocreomycetidae</taxon>
        <taxon>Hypocreales</taxon>
        <taxon>Nectriaceae</taxon>
        <taxon>Fusarium</taxon>
        <taxon>Fusarium incarnatum-equiseti species complex</taxon>
    </lineage>
</organism>
<proteinExistence type="predicted"/>
<dbReference type="Proteomes" id="UP000693738">
    <property type="component" value="Unassembled WGS sequence"/>
</dbReference>
<evidence type="ECO:0000313" key="3">
    <source>
        <dbReference type="Proteomes" id="UP000693738"/>
    </source>
</evidence>
<name>A0A8J2NC50_FUSEQ</name>
<feature type="region of interest" description="Disordered" evidence="1">
    <location>
        <begin position="34"/>
        <end position="86"/>
    </location>
</feature>
<dbReference type="AlphaFoldDB" id="A0A8J2NC50"/>
<evidence type="ECO:0000256" key="1">
    <source>
        <dbReference type="SAM" id="MobiDB-lite"/>
    </source>
</evidence>
<accession>A0A8J2NC50</accession>